<reference evidence="2" key="1">
    <citation type="submission" date="2022-07" db="EMBL/GenBank/DDBJ databases">
        <title>FELIX.</title>
        <authorList>
            <person name="Wan K.H."/>
            <person name="Park S."/>
            <person name="Lawrence Q."/>
            <person name="Eichenberger J.P."/>
            <person name="Booth B.W."/>
            <person name="Piaggio A.J."/>
            <person name="Chandler J.C."/>
            <person name="Franklin A.B."/>
            <person name="Celniker S.E."/>
        </authorList>
    </citation>
    <scope>NUCLEOTIDE SEQUENCE</scope>
    <source>
        <strain evidence="2">QA-1986 374</strain>
    </source>
</reference>
<dbReference type="PANTHER" id="PTHR42879">
    <property type="entry name" value="3-OXOACYL-(ACYL-CARRIER-PROTEIN) REDUCTASE"/>
    <property type="match status" value="1"/>
</dbReference>
<dbReference type="Pfam" id="PF13561">
    <property type="entry name" value="adh_short_C2"/>
    <property type="match status" value="1"/>
</dbReference>
<dbReference type="Gene3D" id="3.40.50.720">
    <property type="entry name" value="NAD(P)-binding Rossmann-like Domain"/>
    <property type="match status" value="1"/>
</dbReference>
<protein>
    <submittedName>
        <fullName evidence="2">SDR family oxidoreductase</fullName>
    </submittedName>
</protein>
<dbReference type="RefSeq" id="WP_256707682.1">
    <property type="nucleotide sequence ID" value="NZ_CP101914.1"/>
</dbReference>
<gene>
    <name evidence="2" type="ORF">NP439_20785</name>
</gene>
<evidence type="ECO:0000313" key="3">
    <source>
        <dbReference type="Proteomes" id="UP001059773"/>
    </source>
</evidence>
<comment type="similarity">
    <text evidence="1">Belongs to the short-chain dehydrogenases/reductases (SDR) family.</text>
</comment>
<evidence type="ECO:0000313" key="2">
    <source>
        <dbReference type="EMBL" id="UUI02448.1"/>
    </source>
</evidence>
<dbReference type="PRINTS" id="PR00081">
    <property type="entry name" value="GDHRDH"/>
</dbReference>
<evidence type="ECO:0000256" key="1">
    <source>
        <dbReference type="ARBA" id="ARBA00006484"/>
    </source>
</evidence>
<dbReference type="PRINTS" id="PR00080">
    <property type="entry name" value="SDRFAMILY"/>
</dbReference>
<dbReference type="InterPro" id="IPR002347">
    <property type="entry name" value="SDR_fam"/>
</dbReference>
<organism evidence="2 3">
    <name type="scientific">Oceanobacillus jeddahense</name>
    <dbReference type="NCBI Taxonomy" id="1462527"/>
    <lineage>
        <taxon>Bacteria</taxon>
        <taxon>Bacillati</taxon>
        <taxon>Bacillota</taxon>
        <taxon>Bacilli</taxon>
        <taxon>Bacillales</taxon>
        <taxon>Bacillaceae</taxon>
        <taxon>Oceanobacillus</taxon>
    </lineage>
</organism>
<proteinExistence type="inferred from homology"/>
<dbReference type="SUPFAM" id="SSF51735">
    <property type="entry name" value="NAD(P)-binding Rossmann-fold domains"/>
    <property type="match status" value="1"/>
</dbReference>
<dbReference type="InterPro" id="IPR036291">
    <property type="entry name" value="NAD(P)-bd_dom_sf"/>
</dbReference>
<dbReference type="EMBL" id="CP101914">
    <property type="protein sequence ID" value="UUI02448.1"/>
    <property type="molecule type" value="Genomic_DNA"/>
</dbReference>
<accession>A0ABY5JQ70</accession>
<dbReference type="InterPro" id="IPR050259">
    <property type="entry name" value="SDR"/>
</dbReference>
<dbReference type="Proteomes" id="UP001059773">
    <property type="component" value="Chromosome"/>
</dbReference>
<dbReference type="CDD" id="cd05344">
    <property type="entry name" value="BKR_like_SDR_like"/>
    <property type="match status" value="1"/>
</dbReference>
<dbReference type="PANTHER" id="PTHR42879:SF6">
    <property type="entry name" value="NADPH-DEPENDENT REDUCTASE BACG"/>
    <property type="match status" value="1"/>
</dbReference>
<keyword evidence="3" id="KW-1185">Reference proteome</keyword>
<sequence length="263" mass="28521">MNLGLDEKTAIVLASSRGIGKGIARGLAEEGANVIIASRDEGVLQKVAAEMNKETKGLVKYKTCDMANADSIKSLVQFTINEFGRIDILVNNTGGPPKGTFADFDDEDWMKAHELTFLSYVRAIREVLPYMEKNGGGRILNNTSSSIKQAIDGLLLSNVYRNAIMGLTKTLANELAEKNILINTIAPGKIKTDRLENTLSKIAKDKNMSIDEAEQSTIKNIPLGRLGTPEEFAKLAVFLCSEANTYITGQAMLVDGGLVKSIH</sequence>
<name>A0ABY5JQ70_9BACI</name>